<dbReference type="Gene3D" id="1.20.1440.120">
    <property type="entry name" value="Recombination protein O, C-terminal domain"/>
    <property type="match status" value="1"/>
</dbReference>
<evidence type="ECO:0000256" key="6">
    <source>
        <dbReference type="ARBA" id="ARBA00033409"/>
    </source>
</evidence>
<keyword evidence="5 7" id="KW-0234">DNA repair</keyword>
<reference evidence="10" key="1">
    <citation type="submission" date="2017-09" db="EMBL/GenBank/DDBJ databases">
        <title>Depth-based differentiation of microbial function through sediment-hosted aquifers and enrichment of novel symbionts in the deep terrestrial subsurface.</title>
        <authorList>
            <person name="Probst A.J."/>
            <person name="Ladd B."/>
            <person name="Jarett J.K."/>
            <person name="Geller-Mcgrath D.E."/>
            <person name="Sieber C.M.K."/>
            <person name="Emerson J.B."/>
            <person name="Anantharaman K."/>
            <person name="Thomas B.C."/>
            <person name="Malmstrom R."/>
            <person name="Stieglmeier M."/>
            <person name="Klingl A."/>
            <person name="Woyke T."/>
            <person name="Ryan C.M."/>
            <person name="Banfield J.F."/>
        </authorList>
    </citation>
    <scope>NUCLEOTIDE SEQUENCE [LARGE SCALE GENOMIC DNA]</scope>
</reference>
<dbReference type="Gene3D" id="2.40.50.140">
    <property type="entry name" value="Nucleic acid-binding proteins"/>
    <property type="match status" value="1"/>
</dbReference>
<evidence type="ECO:0000256" key="2">
    <source>
        <dbReference type="ARBA" id="ARBA00021310"/>
    </source>
</evidence>
<dbReference type="HAMAP" id="MF_00201">
    <property type="entry name" value="RecO"/>
    <property type="match status" value="1"/>
</dbReference>
<dbReference type="EMBL" id="PFPK01000019">
    <property type="protein sequence ID" value="PIZ95142.1"/>
    <property type="molecule type" value="Genomic_DNA"/>
</dbReference>
<dbReference type="SUPFAM" id="SSF57863">
    <property type="entry name" value="ArfGap/RecO-like zinc finger"/>
    <property type="match status" value="1"/>
</dbReference>
<keyword evidence="3 7" id="KW-0227">DNA damage</keyword>
<dbReference type="Pfam" id="PF11967">
    <property type="entry name" value="RecO_N"/>
    <property type="match status" value="1"/>
</dbReference>
<dbReference type="GO" id="GO:0043590">
    <property type="term" value="C:bacterial nucleoid"/>
    <property type="evidence" value="ECO:0007669"/>
    <property type="project" value="TreeGrafter"/>
</dbReference>
<evidence type="ECO:0000259" key="8">
    <source>
        <dbReference type="Pfam" id="PF11967"/>
    </source>
</evidence>
<evidence type="ECO:0000313" key="9">
    <source>
        <dbReference type="EMBL" id="PIZ95142.1"/>
    </source>
</evidence>
<dbReference type="Pfam" id="PF02565">
    <property type="entry name" value="RecO_C"/>
    <property type="match status" value="1"/>
</dbReference>
<name>A0A2M7V8J4_9BACT</name>
<evidence type="ECO:0000256" key="1">
    <source>
        <dbReference type="ARBA" id="ARBA00007452"/>
    </source>
</evidence>
<evidence type="ECO:0000256" key="3">
    <source>
        <dbReference type="ARBA" id="ARBA00022763"/>
    </source>
</evidence>
<organism evidence="9 10">
    <name type="scientific">Candidatus Magasanikbacteria bacterium CG_4_10_14_0_2_um_filter_37_12</name>
    <dbReference type="NCBI Taxonomy" id="1974637"/>
    <lineage>
        <taxon>Bacteria</taxon>
        <taxon>Candidatus Magasanikiibacteriota</taxon>
    </lineage>
</organism>
<protein>
    <recommendedName>
        <fullName evidence="2 7">DNA repair protein RecO</fullName>
    </recommendedName>
    <alternativeName>
        <fullName evidence="6 7">Recombination protein O</fullName>
    </alternativeName>
</protein>
<dbReference type="SUPFAM" id="SSF50249">
    <property type="entry name" value="Nucleic acid-binding proteins"/>
    <property type="match status" value="1"/>
</dbReference>
<dbReference type="GO" id="GO:0006310">
    <property type="term" value="P:DNA recombination"/>
    <property type="evidence" value="ECO:0007669"/>
    <property type="project" value="UniProtKB-UniRule"/>
</dbReference>
<comment type="similarity">
    <text evidence="1 7">Belongs to the RecO family.</text>
</comment>
<dbReference type="PANTHER" id="PTHR33991:SF1">
    <property type="entry name" value="DNA REPAIR PROTEIN RECO"/>
    <property type="match status" value="1"/>
</dbReference>
<dbReference type="PANTHER" id="PTHR33991">
    <property type="entry name" value="DNA REPAIR PROTEIN RECO"/>
    <property type="match status" value="1"/>
</dbReference>
<gene>
    <name evidence="7 9" type="primary">recO</name>
    <name evidence="9" type="ORF">COX81_01610</name>
</gene>
<dbReference type="InterPro" id="IPR003717">
    <property type="entry name" value="RecO"/>
</dbReference>
<evidence type="ECO:0000256" key="4">
    <source>
        <dbReference type="ARBA" id="ARBA00023172"/>
    </source>
</evidence>
<evidence type="ECO:0000256" key="7">
    <source>
        <dbReference type="HAMAP-Rule" id="MF_00201"/>
    </source>
</evidence>
<comment type="function">
    <text evidence="7">Involved in DNA repair and RecF pathway recombination.</text>
</comment>
<evidence type="ECO:0000313" key="10">
    <source>
        <dbReference type="Proteomes" id="UP000228568"/>
    </source>
</evidence>
<evidence type="ECO:0000256" key="5">
    <source>
        <dbReference type="ARBA" id="ARBA00023204"/>
    </source>
</evidence>
<comment type="caution">
    <text evidence="9">The sequence shown here is derived from an EMBL/GenBank/DDBJ whole genome shotgun (WGS) entry which is preliminary data.</text>
</comment>
<dbReference type="GO" id="GO:0006302">
    <property type="term" value="P:double-strand break repair"/>
    <property type="evidence" value="ECO:0007669"/>
    <property type="project" value="TreeGrafter"/>
</dbReference>
<proteinExistence type="inferred from homology"/>
<dbReference type="InterPro" id="IPR037278">
    <property type="entry name" value="ARFGAP/RecO"/>
</dbReference>
<dbReference type="InterPro" id="IPR022572">
    <property type="entry name" value="DNA_rep/recomb_RecO_N"/>
</dbReference>
<feature type="domain" description="DNA replication/recombination mediator RecO N-terminal" evidence="8">
    <location>
        <begin position="10"/>
        <end position="82"/>
    </location>
</feature>
<sequence>MIVGYKYIGMRAIVLARRDFRENDQVITVYTTERGKLDLVARGIKKIIAKNSAHLEPFSFVDIDITIGKEADYVTKVHPVDFFVPIRSDLNKSLMSQYLLSLVSKLLNVGEEDKRIFDLLISWFRFVNSTEFSGVILLDAFVMQFFALLGFQPALEACVVCDRSYKSMMKADIKGKHKPGFYFSGGGLVCEDCKLQKRSIGEQIIDCGLREVSDMQMLLQADWRTVVEFAMEDSTYQKLHKLVYEFVVYHSEKEIGDWEFRF</sequence>
<dbReference type="NCBIfam" id="TIGR00613">
    <property type="entry name" value="reco"/>
    <property type="match status" value="1"/>
</dbReference>
<dbReference type="Proteomes" id="UP000228568">
    <property type="component" value="Unassembled WGS sequence"/>
</dbReference>
<accession>A0A2M7V8J4</accession>
<keyword evidence="4 7" id="KW-0233">DNA recombination</keyword>
<dbReference type="InterPro" id="IPR012340">
    <property type="entry name" value="NA-bd_OB-fold"/>
</dbReference>
<dbReference type="AlphaFoldDB" id="A0A2M7V8J4"/>
<dbReference type="InterPro" id="IPR042242">
    <property type="entry name" value="RecO_C"/>
</dbReference>